<sequence>MGRFGHRLHMENKKTFRSIGILGGGAWGTALGCVSARKGQKTLLWARNEAVVADINHNHANHLYLPDIALEPRLKASTNIADLGGCDALLLVSPAQTMRQIALALRPHLDVHIPLIICAKGIEQETGALMSQVLDDVLPKNPVAVLSGPNFAGEVARDLPAAVTLACHDEALGAALADAIGAPTFRPYYSPDVIGAQIGGAVKNVLAIACGMVAGLALGENARAALITRGLAEMTRFGLALGALRETMTGLSGVGDLILTCSSEQSRNMSLGKALGEGRKMTDILAERRGVAEGAASAAVVQKLALEAGVDMPIVEAVATLLHSDADVGDVLKHLLNRPFRHEGI</sequence>
<evidence type="ECO:0000256" key="7">
    <source>
        <dbReference type="HAMAP-Rule" id="MF_00394"/>
    </source>
</evidence>
<feature type="binding site" evidence="7">
    <location>
        <position position="47"/>
    </location>
    <ligand>
        <name>NADPH</name>
        <dbReference type="ChEBI" id="CHEBI:57783"/>
    </ligand>
</feature>
<keyword evidence="5 7" id="KW-0594">Phospholipid biosynthesis</keyword>
<feature type="binding site" evidence="7">
    <location>
        <position position="268"/>
    </location>
    <ligand>
        <name>sn-glycerol 3-phosphate</name>
        <dbReference type="ChEBI" id="CHEBI:57597"/>
    </ligand>
</feature>
<feature type="binding site" evidence="7">
    <location>
        <position position="266"/>
    </location>
    <ligand>
        <name>sn-glycerol 3-phosphate</name>
        <dbReference type="ChEBI" id="CHEBI:57597"/>
    </ligand>
</feature>
<feature type="binding site" evidence="7">
    <location>
        <position position="120"/>
    </location>
    <ligand>
        <name>sn-glycerol 3-phosphate</name>
        <dbReference type="ChEBI" id="CHEBI:57597"/>
    </ligand>
</feature>
<dbReference type="InterPro" id="IPR008927">
    <property type="entry name" value="6-PGluconate_DH-like_C_sf"/>
</dbReference>
<dbReference type="Pfam" id="PF07479">
    <property type="entry name" value="NAD_Gly3P_dh_C"/>
    <property type="match status" value="1"/>
</dbReference>
<name>A0ABQ2LC45_9PROT</name>
<protein>
    <recommendedName>
        <fullName evidence="7">Glycerol-3-phosphate dehydrogenase [NAD(P)+]</fullName>
        <ecNumber evidence="7">1.1.1.94</ecNumber>
    </recommendedName>
    <alternativeName>
        <fullName evidence="7">NAD(P)(+)-dependent glycerol-3-phosphate dehydrogenase</fullName>
    </alternativeName>
    <alternativeName>
        <fullName evidence="7">NAD(P)H-dependent dihydroxyacetone-phosphate reductase</fullName>
    </alternativeName>
</protein>
<feature type="active site" description="Proton acceptor" evidence="7">
    <location>
        <position position="203"/>
    </location>
</feature>
<dbReference type="Pfam" id="PF01210">
    <property type="entry name" value="NAD_Gly3P_dh_N"/>
    <property type="match status" value="1"/>
</dbReference>
<dbReference type="PRINTS" id="PR00077">
    <property type="entry name" value="GPDHDRGNASE"/>
</dbReference>
<evidence type="ECO:0000256" key="9">
    <source>
        <dbReference type="RuleBase" id="RU000439"/>
    </source>
</evidence>
<dbReference type="PROSITE" id="PS00957">
    <property type="entry name" value="NAD_G3PDH"/>
    <property type="match status" value="1"/>
</dbReference>
<dbReference type="EC" id="1.1.1.94" evidence="7"/>
<evidence type="ECO:0000256" key="1">
    <source>
        <dbReference type="ARBA" id="ARBA00011009"/>
    </source>
</evidence>
<dbReference type="InterPro" id="IPR011128">
    <property type="entry name" value="G3P_DH_NAD-dep_N"/>
</dbReference>
<comment type="subcellular location">
    <subcellularLocation>
        <location evidence="7">Cytoplasm</location>
    </subcellularLocation>
</comment>
<dbReference type="SUPFAM" id="SSF51735">
    <property type="entry name" value="NAD(P)-binding Rossmann-fold domains"/>
    <property type="match status" value="1"/>
</dbReference>
<comment type="caution">
    <text evidence="7">Lacks conserved residue(s) required for the propagation of feature annotation.</text>
</comment>
<proteinExistence type="inferred from homology"/>
<dbReference type="Proteomes" id="UP000602381">
    <property type="component" value="Unassembled WGS sequence"/>
</dbReference>
<keyword evidence="7" id="KW-0521">NADP</keyword>
<evidence type="ECO:0000256" key="3">
    <source>
        <dbReference type="ARBA" id="ARBA00023002"/>
    </source>
</evidence>
<feature type="binding site" evidence="7">
    <location>
        <position position="267"/>
    </location>
    <ligand>
        <name>sn-glycerol 3-phosphate</name>
        <dbReference type="ChEBI" id="CHEBI:57597"/>
    </ligand>
</feature>
<comment type="function">
    <text evidence="7">Catalyzes the reduction of the glycolytic intermediate dihydroxyacetone phosphate (DHAP) to sn-glycerol 3-phosphate (G3P), the key precursor for phospholipid synthesis.</text>
</comment>
<feature type="binding site" evidence="7">
    <location>
        <position position="267"/>
    </location>
    <ligand>
        <name>NADPH</name>
        <dbReference type="ChEBI" id="CHEBI:57783"/>
    </ligand>
</feature>
<keyword evidence="7" id="KW-0547">Nucleotide-binding</keyword>
<keyword evidence="7 8" id="KW-0520">NAD</keyword>
<dbReference type="InterPro" id="IPR006109">
    <property type="entry name" value="G3P_DH_NAD-dep_C"/>
</dbReference>
<dbReference type="InterPro" id="IPR036291">
    <property type="entry name" value="NAD(P)-bd_dom_sf"/>
</dbReference>
<keyword evidence="13" id="KW-1185">Reference proteome</keyword>
<feature type="binding site" evidence="7">
    <location>
        <position position="148"/>
    </location>
    <ligand>
        <name>sn-glycerol 3-phosphate</name>
        <dbReference type="ChEBI" id="CHEBI:57597"/>
    </ligand>
</feature>
<dbReference type="InterPro" id="IPR006168">
    <property type="entry name" value="G3P_DH_NAD-dep"/>
</dbReference>
<comment type="catalytic activity">
    <reaction evidence="7">
        <text>sn-glycerol 3-phosphate + NAD(+) = dihydroxyacetone phosphate + NADH + H(+)</text>
        <dbReference type="Rhea" id="RHEA:11092"/>
        <dbReference type="ChEBI" id="CHEBI:15378"/>
        <dbReference type="ChEBI" id="CHEBI:57540"/>
        <dbReference type="ChEBI" id="CHEBI:57597"/>
        <dbReference type="ChEBI" id="CHEBI:57642"/>
        <dbReference type="ChEBI" id="CHEBI:57945"/>
        <dbReference type="EC" id="1.1.1.94"/>
    </reaction>
</comment>
<evidence type="ECO:0000256" key="4">
    <source>
        <dbReference type="ARBA" id="ARBA00023098"/>
    </source>
</evidence>
<dbReference type="InterPro" id="IPR013328">
    <property type="entry name" value="6PGD_dom2"/>
</dbReference>
<dbReference type="NCBIfam" id="NF000940">
    <property type="entry name" value="PRK00094.1-2"/>
    <property type="match status" value="1"/>
</dbReference>
<feature type="binding site" evidence="7">
    <location>
        <position position="256"/>
    </location>
    <ligand>
        <name>sn-glycerol 3-phosphate</name>
        <dbReference type="ChEBI" id="CHEBI:57597"/>
    </ligand>
</feature>
<evidence type="ECO:0000259" key="10">
    <source>
        <dbReference type="Pfam" id="PF01210"/>
    </source>
</evidence>
<dbReference type="PANTHER" id="PTHR11728">
    <property type="entry name" value="GLYCEROL-3-PHOSPHATE DEHYDROGENASE"/>
    <property type="match status" value="1"/>
</dbReference>
<keyword evidence="7" id="KW-0963">Cytoplasm</keyword>
<dbReference type="EMBL" id="BMOV01000002">
    <property type="protein sequence ID" value="GGO07987.1"/>
    <property type="molecule type" value="Genomic_DNA"/>
</dbReference>
<feature type="binding site" evidence="7">
    <location>
        <position position="293"/>
    </location>
    <ligand>
        <name>NADPH</name>
        <dbReference type="ChEBI" id="CHEBI:57783"/>
    </ligand>
</feature>
<evidence type="ECO:0000256" key="8">
    <source>
        <dbReference type="RuleBase" id="RU000437"/>
    </source>
</evidence>
<dbReference type="PIRSF" id="PIRSF000114">
    <property type="entry name" value="Glycerol-3-P_dh"/>
    <property type="match status" value="1"/>
</dbReference>
<feature type="binding site" evidence="7">
    <location>
        <position position="27"/>
    </location>
    <ligand>
        <name>NADPH</name>
        <dbReference type="ChEBI" id="CHEBI:57783"/>
    </ligand>
</feature>
<feature type="binding site" evidence="7">
    <location>
        <position position="64"/>
    </location>
    <ligand>
        <name>NADPH</name>
        <dbReference type="ChEBI" id="CHEBI:57783"/>
    </ligand>
</feature>
<dbReference type="Gene3D" id="1.10.1040.10">
    <property type="entry name" value="N-(1-d-carboxylethyl)-l-norvaline Dehydrogenase, domain 2"/>
    <property type="match status" value="1"/>
</dbReference>
<comment type="catalytic activity">
    <reaction evidence="7 9">
        <text>sn-glycerol 3-phosphate + NADP(+) = dihydroxyacetone phosphate + NADPH + H(+)</text>
        <dbReference type="Rhea" id="RHEA:11096"/>
        <dbReference type="ChEBI" id="CHEBI:15378"/>
        <dbReference type="ChEBI" id="CHEBI:57597"/>
        <dbReference type="ChEBI" id="CHEBI:57642"/>
        <dbReference type="ChEBI" id="CHEBI:57783"/>
        <dbReference type="ChEBI" id="CHEBI:58349"/>
        <dbReference type="EC" id="1.1.1.94"/>
    </reaction>
</comment>
<keyword evidence="6 7" id="KW-1208">Phospholipid metabolism</keyword>
<feature type="binding site" evidence="7">
    <location>
        <position position="203"/>
    </location>
    <ligand>
        <name>sn-glycerol 3-phosphate</name>
        <dbReference type="ChEBI" id="CHEBI:57597"/>
    </ligand>
</feature>
<dbReference type="SUPFAM" id="SSF48179">
    <property type="entry name" value="6-phosphogluconate dehydrogenase C-terminal domain-like"/>
    <property type="match status" value="1"/>
</dbReference>
<evidence type="ECO:0000313" key="13">
    <source>
        <dbReference type="Proteomes" id="UP000602381"/>
    </source>
</evidence>
<keyword evidence="3 7" id="KW-0560">Oxidoreductase</keyword>
<feature type="domain" description="Glycerol-3-phosphate dehydrogenase NAD-dependent C-terminal" evidence="11">
    <location>
        <begin position="192"/>
        <end position="332"/>
    </location>
</feature>
<dbReference type="NCBIfam" id="NF000942">
    <property type="entry name" value="PRK00094.1-4"/>
    <property type="match status" value="1"/>
</dbReference>
<feature type="domain" description="Glycerol-3-phosphate dehydrogenase NAD-dependent N-terminal" evidence="10">
    <location>
        <begin position="19"/>
        <end position="171"/>
    </location>
</feature>
<gene>
    <name evidence="7 12" type="primary">gpsA</name>
    <name evidence="12" type="ORF">GCM10007972_07810</name>
</gene>
<evidence type="ECO:0000256" key="2">
    <source>
        <dbReference type="ARBA" id="ARBA00022516"/>
    </source>
</evidence>
<dbReference type="HAMAP" id="MF_00394">
    <property type="entry name" value="NAD_Glyc3P_dehydrog"/>
    <property type="match status" value="1"/>
</dbReference>
<reference evidence="13" key="1">
    <citation type="journal article" date="2019" name="Int. J. Syst. Evol. Microbiol.">
        <title>The Global Catalogue of Microorganisms (GCM) 10K type strain sequencing project: providing services to taxonomists for standard genome sequencing and annotation.</title>
        <authorList>
            <consortium name="The Broad Institute Genomics Platform"/>
            <consortium name="The Broad Institute Genome Sequencing Center for Infectious Disease"/>
            <person name="Wu L."/>
            <person name="Ma J."/>
        </authorList>
    </citation>
    <scope>NUCLEOTIDE SEQUENCE [LARGE SCALE GENOMIC DNA]</scope>
    <source>
        <strain evidence="13">JCM 17843</strain>
    </source>
</reference>
<feature type="binding site" evidence="7">
    <location>
        <position position="120"/>
    </location>
    <ligand>
        <name>NADPH</name>
        <dbReference type="ChEBI" id="CHEBI:57783"/>
    </ligand>
</feature>
<evidence type="ECO:0000259" key="11">
    <source>
        <dbReference type="Pfam" id="PF07479"/>
    </source>
</evidence>
<dbReference type="PROSITE" id="PS51257">
    <property type="entry name" value="PROKAR_LIPOPROTEIN"/>
    <property type="match status" value="1"/>
</dbReference>
<comment type="pathway">
    <text evidence="7">Membrane lipid metabolism; glycerophospholipid metabolism.</text>
</comment>
<dbReference type="PANTHER" id="PTHR11728:SF1">
    <property type="entry name" value="GLYCEROL-3-PHOSPHATE DEHYDROGENASE [NAD(+)] 2, CHLOROPLASTIC"/>
    <property type="match status" value="1"/>
</dbReference>
<dbReference type="RefSeq" id="WP_229773511.1">
    <property type="nucleotide sequence ID" value="NZ_BMOV01000002.1"/>
</dbReference>
<feature type="binding site" evidence="7">
    <location>
        <position position="291"/>
    </location>
    <ligand>
        <name>NADPH</name>
        <dbReference type="ChEBI" id="CHEBI:57783"/>
    </ligand>
</feature>
<comment type="similarity">
    <text evidence="1 7 8">Belongs to the NAD-dependent glycerol-3-phosphate dehydrogenase family.</text>
</comment>
<evidence type="ECO:0000313" key="12">
    <source>
        <dbReference type="EMBL" id="GGO07987.1"/>
    </source>
</evidence>
<keyword evidence="4 7" id="KW-0443">Lipid metabolism</keyword>
<accession>A0ABQ2LC45</accession>
<feature type="binding site" evidence="7">
    <location>
        <position position="152"/>
    </location>
    <ligand>
        <name>NADPH</name>
        <dbReference type="ChEBI" id="CHEBI:57783"/>
    </ligand>
</feature>
<dbReference type="Gene3D" id="3.40.50.720">
    <property type="entry name" value="NAD(P)-binding Rossmann-like Domain"/>
    <property type="match status" value="1"/>
</dbReference>
<organism evidence="12 13">
    <name type="scientific">Iodidimonas muriae</name>
    <dbReference type="NCBI Taxonomy" id="261467"/>
    <lineage>
        <taxon>Bacteria</taxon>
        <taxon>Pseudomonadati</taxon>
        <taxon>Pseudomonadota</taxon>
        <taxon>Alphaproteobacteria</taxon>
        <taxon>Iodidimonadales</taxon>
        <taxon>Iodidimonadaceae</taxon>
        <taxon>Iodidimonas</taxon>
    </lineage>
</organism>
<keyword evidence="2 7" id="KW-0444">Lipid biosynthesis</keyword>
<evidence type="ECO:0000256" key="5">
    <source>
        <dbReference type="ARBA" id="ARBA00023209"/>
    </source>
</evidence>
<comment type="caution">
    <text evidence="12">The sequence shown here is derived from an EMBL/GenBank/DDBJ whole genome shotgun (WGS) entry which is preliminary data.</text>
</comment>
<evidence type="ECO:0000256" key="6">
    <source>
        <dbReference type="ARBA" id="ARBA00023264"/>
    </source>
</evidence>